<evidence type="ECO:0000313" key="3">
    <source>
        <dbReference type="Proteomes" id="UP001589692"/>
    </source>
</evidence>
<dbReference type="EMBL" id="JBHMAA010000024">
    <property type="protein sequence ID" value="MFB9951304.1"/>
    <property type="molecule type" value="Genomic_DNA"/>
</dbReference>
<proteinExistence type="predicted"/>
<protein>
    <submittedName>
        <fullName evidence="2">Uncharacterized protein</fullName>
    </submittedName>
</protein>
<sequence>MIESISGATEAPAPSTTSPAPHAPASAAAAISQTLATGPAATSYAGTWEAATRHASETTAISRQETLRARSLDAVEDVVIRNLLDSLSPASRIVGSFILADEEEMAPRSLIATYYEDV</sequence>
<evidence type="ECO:0000313" key="2">
    <source>
        <dbReference type="EMBL" id="MFB9951304.1"/>
    </source>
</evidence>
<evidence type="ECO:0000256" key="1">
    <source>
        <dbReference type="SAM" id="MobiDB-lite"/>
    </source>
</evidence>
<organism evidence="2 3">
    <name type="scientific">Rhizobium puerariae</name>
    <dbReference type="NCBI Taxonomy" id="1585791"/>
    <lineage>
        <taxon>Bacteria</taxon>
        <taxon>Pseudomonadati</taxon>
        <taxon>Pseudomonadota</taxon>
        <taxon>Alphaproteobacteria</taxon>
        <taxon>Hyphomicrobiales</taxon>
        <taxon>Rhizobiaceae</taxon>
        <taxon>Rhizobium/Agrobacterium group</taxon>
        <taxon>Rhizobium</taxon>
    </lineage>
</organism>
<name>A0ABV6AL04_9HYPH</name>
<keyword evidence="3" id="KW-1185">Reference proteome</keyword>
<dbReference type="Proteomes" id="UP001589692">
    <property type="component" value="Unassembled WGS sequence"/>
</dbReference>
<comment type="caution">
    <text evidence="2">The sequence shown here is derived from an EMBL/GenBank/DDBJ whole genome shotgun (WGS) entry which is preliminary data.</text>
</comment>
<gene>
    <name evidence="2" type="ORF">ACFFP0_20850</name>
</gene>
<feature type="region of interest" description="Disordered" evidence="1">
    <location>
        <begin position="1"/>
        <end position="29"/>
    </location>
</feature>
<reference evidence="2 3" key="1">
    <citation type="submission" date="2024-09" db="EMBL/GenBank/DDBJ databases">
        <authorList>
            <person name="Sun Q."/>
            <person name="Mori K."/>
        </authorList>
    </citation>
    <scope>NUCLEOTIDE SEQUENCE [LARGE SCALE GENOMIC DNA]</scope>
    <source>
        <strain evidence="2 3">TBRC 4938</strain>
    </source>
</reference>
<accession>A0ABV6AL04</accession>
<dbReference type="RefSeq" id="WP_377264117.1">
    <property type="nucleotide sequence ID" value="NZ_JBHMAA010000024.1"/>
</dbReference>